<organism evidence="1 2">
    <name type="scientific">Holotrichia oblita</name>
    <name type="common">Chafer beetle</name>
    <dbReference type="NCBI Taxonomy" id="644536"/>
    <lineage>
        <taxon>Eukaryota</taxon>
        <taxon>Metazoa</taxon>
        <taxon>Ecdysozoa</taxon>
        <taxon>Arthropoda</taxon>
        <taxon>Hexapoda</taxon>
        <taxon>Insecta</taxon>
        <taxon>Pterygota</taxon>
        <taxon>Neoptera</taxon>
        <taxon>Endopterygota</taxon>
        <taxon>Coleoptera</taxon>
        <taxon>Polyphaga</taxon>
        <taxon>Scarabaeiformia</taxon>
        <taxon>Scarabaeidae</taxon>
        <taxon>Melolonthinae</taxon>
        <taxon>Holotrichia</taxon>
    </lineage>
</organism>
<name>A0ACB9TS88_HOLOL</name>
<protein>
    <submittedName>
        <fullName evidence="1">Alpha-mannosidase</fullName>
    </submittedName>
</protein>
<gene>
    <name evidence="1" type="ORF">MML48_1g04919</name>
</gene>
<proteinExistence type="predicted"/>
<keyword evidence="2" id="KW-1185">Reference proteome</keyword>
<accession>A0ACB9TS88</accession>
<evidence type="ECO:0000313" key="1">
    <source>
        <dbReference type="EMBL" id="KAI4469648.1"/>
    </source>
</evidence>
<dbReference type="Proteomes" id="UP001056778">
    <property type="component" value="Chromosome 1"/>
</dbReference>
<dbReference type="EMBL" id="CM043015">
    <property type="protein sequence ID" value="KAI4469648.1"/>
    <property type="molecule type" value="Genomic_DNA"/>
</dbReference>
<reference evidence="1" key="1">
    <citation type="submission" date="2022-04" db="EMBL/GenBank/DDBJ databases">
        <title>Chromosome-scale genome assembly of Holotrichia oblita Faldermann.</title>
        <authorList>
            <person name="Rongchong L."/>
        </authorList>
    </citation>
    <scope>NUCLEOTIDE SEQUENCE</scope>
    <source>
        <strain evidence="1">81SQS9</strain>
    </source>
</reference>
<comment type="caution">
    <text evidence="1">The sequence shown here is derived from an EMBL/GenBank/DDBJ whole genome shotgun (WGS) entry which is preliminary data.</text>
</comment>
<sequence length="768" mass="87663">MYLQYTSFISYVDMVRMNYKTNNIIITMGGDFTFMEASIWYSSIDALLRYSNRQQKNGSKYNLLYSTPSCYLKAVQEASKGKIKWPVKTDDFFPYASDPHAYWTGYFTSRPTLKRFERLGNNFLQVCKQLYALTDLGPEDWVDLNALREAMGVMQHHDAITGTEKQHVAFDYAKILSRGMEECGIVAKTALGKLVSINPTQQNPQLDVPELNFQSCLLANISECKITEESDKFVVTVYNPLSRNVTHYVRLPVTGTAYKVLDYNGNPIVTQLMPISNTVLNIPGRMSASTVELIFVAKDVPPLGFLSFYVSKTTGNDVMEPKRLHSLSYQSQIGIDPDTGKVNKIKINDQLIPMEQDFYYYRGAVGNNSASEFRSSGAYIFRPNQSTPIQISETAHYELFEGSIVGELRQVFTNWTSQIVRVYKDEEFIEFDWLVGPIPVQDITGKEVITVYNTNLKTDSTFYTDSNGREMLKRVRDYRPTWKLEVNEKVAGNYYPVTSKIVMQDTDKNLEFAVLTDRAQGGTSLEDGEIELMLHRSCLHDDAFGVGENLRELAFGKALVARGSHYLIAGSINGTAGGKTVAAQERDIAQRKLMAAWTFITETSASDFNAYKTQYNMRYAGLLRSLPDNVQILTLEPWKADTFLLRLEHVLEKSEDPILSQPVTVDLKNLFSTFDIIWYNETTLGANEWLSDNEKNKEKYDKILLTKTEKEDLEWQPNVLNDNEIDSNDIYDVFSKNRRSNVAENLLDYQIELKPMQIRTFIIKIQQK</sequence>
<evidence type="ECO:0000313" key="2">
    <source>
        <dbReference type="Proteomes" id="UP001056778"/>
    </source>
</evidence>